<dbReference type="Pfam" id="PF25104">
    <property type="entry name" value="DUF7812"/>
    <property type="match status" value="2"/>
</dbReference>
<feature type="domain" description="DUF7812" evidence="1">
    <location>
        <begin position="87"/>
        <end position="207"/>
    </location>
</feature>
<dbReference type="InterPro" id="IPR056714">
    <property type="entry name" value="DUF7812"/>
</dbReference>
<dbReference type="EMBL" id="JBBWWR010000006">
    <property type="protein sequence ID" value="KAK8964620.1"/>
    <property type="molecule type" value="Genomic_DNA"/>
</dbReference>
<dbReference type="PANTHER" id="PTHR36786">
    <property type="entry name" value="2-ISOPROPYLMALATE SYNTHASE"/>
    <property type="match status" value="1"/>
</dbReference>
<evidence type="ECO:0000313" key="2">
    <source>
        <dbReference type="EMBL" id="KAK8964620.1"/>
    </source>
</evidence>
<comment type="caution">
    <text evidence="2">The sequence shown here is derived from an EMBL/GenBank/DDBJ whole genome shotgun (WGS) entry which is preliminary data.</text>
</comment>
<protein>
    <recommendedName>
        <fullName evidence="1">DUF7812 domain-containing protein</fullName>
    </recommendedName>
</protein>
<reference evidence="2 3" key="1">
    <citation type="journal article" date="2022" name="Nat. Plants">
        <title>Genomes of leafy and leafless Platanthera orchids illuminate the evolution of mycoheterotrophy.</title>
        <authorList>
            <person name="Li M.H."/>
            <person name="Liu K.W."/>
            <person name="Li Z."/>
            <person name="Lu H.C."/>
            <person name="Ye Q.L."/>
            <person name="Zhang D."/>
            <person name="Wang J.Y."/>
            <person name="Li Y.F."/>
            <person name="Zhong Z.M."/>
            <person name="Liu X."/>
            <person name="Yu X."/>
            <person name="Liu D.K."/>
            <person name="Tu X.D."/>
            <person name="Liu B."/>
            <person name="Hao Y."/>
            <person name="Liao X.Y."/>
            <person name="Jiang Y.T."/>
            <person name="Sun W.H."/>
            <person name="Chen J."/>
            <person name="Chen Y.Q."/>
            <person name="Ai Y."/>
            <person name="Zhai J.W."/>
            <person name="Wu S.S."/>
            <person name="Zhou Z."/>
            <person name="Hsiao Y.Y."/>
            <person name="Wu W.L."/>
            <person name="Chen Y.Y."/>
            <person name="Lin Y.F."/>
            <person name="Hsu J.L."/>
            <person name="Li C.Y."/>
            <person name="Wang Z.W."/>
            <person name="Zhao X."/>
            <person name="Zhong W.Y."/>
            <person name="Ma X.K."/>
            <person name="Ma L."/>
            <person name="Huang J."/>
            <person name="Chen G.Z."/>
            <person name="Huang M.Z."/>
            <person name="Huang L."/>
            <person name="Peng D.H."/>
            <person name="Luo Y.B."/>
            <person name="Zou S.Q."/>
            <person name="Chen S.P."/>
            <person name="Lan S."/>
            <person name="Tsai W.C."/>
            <person name="Van de Peer Y."/>
            <person name="Liu Z.J."/>
        </authorList>
    </citation>
    <scope>NUCLEOTIDE SEQUENCE [LARGE SCALE GENOMIC DNA]</scope>
    <source>
        <strain evidence="2">Lor288</strain>
    </source>
</reference>
<dbReference type="PANTHER" id="PTHR36786:SF1">
    <property type="entry name" value="2-ISOPROPYLMALATE SYNTHASE"/>
    <property type="match status" value="1"/>
</dbReference>
<name>A0ABR2MKN8_9ASPA</name>
<evidence type="ECO:0000313" key="3">
    <source>
        <dbReference type="Proteomes" id="UP001412067"/>
    </source>
</evidence>
<keyword evidence="3" id="KW-1185">Reference proteome</keyword>
<proteinExistence type="predicted"/>
<evidence type="ECO:0000259" key="1">
    <source>
        <dbReference type="Pfam" id="PF25104"/>
    </source>
</evidence>
<dbReference type="Proteomes" id="UP001412067">
    <property type="component" value="Unassembled WGS sequence"/>
</dbReference>
<organism evidence="2 3">
    <name type="scientific">Platanthera guangdongensis</name>
    <dbReference type="NCBI Taxonomy" id="2320717"/>
    <lineage>
        <taxon>Eukaryota</taxon>
        <taxon>Viridiplantae</taxon>
        <taxon>Streptophyta</taxon>
        <taxon>Embryophyta</taxon>
        <taxon>Tracheophyta</taxon>
        <taxon>Spermatophyta</taxon>
        <taxon>Magnoliopsida</taxon>
        <taxon>Liliopsida</taxon>
        <taxon>Asparagales</taxon>
        <taxon>Orchidaceae</taxon>
        <taxon>Orchidoideae</taxon>
        <taxon>Orchideae</taxon>
        <taxon>Orchidinae</taxon>
        <taxon>Platanthera</taxon>
    </lineage>
</organism>
<gene>
    <name evidence="2" type="ORF">KSP40_PGU000735</name>
</gene>
<sequence length="477" mass="54004">MEDLRNFHCLLKELDPYESQGQVFTENRYHNPSVAKVKSDVLIMLSDSLFEELLKQFENIQALLKCSVDGVVEPNPESQFTNDEFIVLLRCCLMMVQFLEFDTSILWGKCGVLLKILGNVCPLCLGLDLHDCSSVTTINPFSQCCNNFIGRINEESYEMLKFFSMILEVFIAMFSENVGLRKNLILVYNLTSNSEKLCSCRNADSDSFNLLVLSTQTGCHDKVSRPSCITYDCLSLSASITRVSGCGTDQQVQKFLHDMFGDYGGIHMELKFMLAHISSLLVFSLRRKLDFLWKALVFTLPFPIVVVPMLELKVIFVMFWSFLSYCSCENGNIEDSLLALPYGSHLSVQYHSYLRAIDDTDLPLFSWRPYSKLADQSIIIFDGLHNLPTMLPLLPPPIECPAVQIGFLEVDLHSYNLWKTPRSSKGHERGWCYPCISHGVNPKDDCRPSGPCGVATSLEYHCIPDLDGDMDVMQLTP</sequence>
<accession>A0ABR2MKN8</accession>
<feature type="domain" description="DUF7812" evidence="1">
    <location>
        <begin position="215"/>
        <end position="300"/>
    </location>
</feature>